<dbReference type="Proteomes" id="UP000185936">
    <property type="component" value="Unassembled WGS sequence"/>
</dbReference>
<gene>
    <name evidence="1" type="ORF">SAMN05421752_1325</name>
</gene>
<proteinExistence type="predicted"/>
<protein>
    <submittedName>
        <fullName evidence="1">Uncharacterized protein</fullName>
    </submittedName>
</protein>
<keyword evidence="2" id="KW-1185">Reference proteome</keyword>
<accession>A0A1N7H8C6</accession>
<name>A0A1N7H8C6_9EURY</name>
<sequence>MALERIKDHLDLGFFLEGANIRLPSFVFGDRVNIRNCRCECSSQFNERLSHVILTTVSFLPFYKCYLCDCLFGVQLSGFVGVCI</sequence>
<organism evidence="1 2">
    <name type="scientific">Natronorubrum thiooxidans</name>
    <dbReference type="NCBI Taxonomy" id="308853"/>
    <lineage>
        <taxon>Archaea</taxon>
        <taxon>Methanobacteriati</taxon>
        <taxon>Methanobacteriota</taxon>
        <taxon>Stenosarchaea group</taxon>
        <taxon>Halobacteria</taxon>
        <taxon>Halobacteriales</taxon>
        <taxon>Natrialbaceae</taxon>
        <taxon>Natronorubrum</taxon>
    </lineage>
</organism>
<dbReference type="AlphaFoldDB" id="A0A1N7H8C6"/>
<dbReference type="EMBL" id="FTNR01000032">
    <property type="protein sequence ID" value="SIS21096.1"/>
    <property type="molecule type" value="Genomic_DNA"/>
</dbReference>
<evidence type="ECO:0000313" key="1">
    <source>
        <dbReference type="EMBL" id="SIS21096.1"/>
    </source>
</evidence>
<reference evidence="2" key="1">
    <citation type="submission" date="2017-01" db="EMBL/GenBank/DDBJ databases">
        <authorList>
            <person name="Varghese N."/>
            <person name="Submissions S."/>
        </authorList>
    </citation>
    <scope>NUCLEOTIDE SEQUENCE [LARGE SCALE GENOMIC DNA]</scope>
    <source>
        <strain evidence="2">type strain: HArc-</strain>
    </source>
</reference>
<evidence type="ECO:0000313" key="2">
    <source>
        <dbReference type="Proteomes" id="UP000185936"/>
    </source>
</evidence>